<accession>A0A6A4PG13</accession>
<keyword evidence="1" id="KW-1133">Transmembrane helix</keyword>
<evidence type="ECO:0000313" key="2">
    <source>
        <dbReference type="EMBL" id="KAE9600451.1"/>
    </source>
</evidence>
<organism evidence="2 3">
    <name type="scientific">Lupinus albus</name>
    <name type="common">White lupine</name>
    <name type="synonym">Lupinus termis</name>
    <dbReference type="NCBI Taxonomy" id="3870"/>
    <lineage>
        <taxon>Eukaryota</taxon>
        <taxon>Viridiplantae</taxon>
        <taxon>Streptophyta</taxon>
        <taxon>Embryophyta</taxon>
        <taxon>Tracheophyta</taxon>
        <taxon>Spermatophyta</taxon>
        <taxon>Magnoliopsida</taxon>
        <taxon>eudicotyledons</taxon>
        <taxon>Gunneridae</taxon>
        <taxon>Pentapetalae</taxon>
        <taxon>rosids</taxon>
        <taxon>fabids</taxon>
        <taxon>Fabales</taxon>
        <taxon>Fabaceae</taxon>
        <taxon>Papilionoideae</taxon>
        <taxon>50 kb inversion clade</taxon>
        <taxon>genistoids sensu lato</taxon>
        <taxon>core genistoids</taxon>
        <taxon>Genisteae</taxon>
        <taxon>Lupinus</taxon>
    </lineage>
</organism>
<dbReference type="AlphaFoldDB" id="A0A6A4PG13"/>
<gene>
    <name evidence="2" type="ORF">Lalb_Chr14g0373001</name>
</gene>
<dbReference type="Proteomes" id="UP000447434">
    <property type="component" value="Chromosome 14"/>
</dbReference>
<sequence>MFLSFLCFIDIDVIFLYGSLFLLGADLNIMLLFNQSLAYERHVSSLFSY</sequence>
<reference evidence="3" key="1">
    <citation type="journal article" date="2020" name="Nat. Commun.">
        <title>Genome sequence of the cluster root forming white lupin.</title>
        <authorList>
            <person name="Hufnagel B."/>
            <person name="Marques A."/>
            <person name="Soriano A."/>
            <person name="Marques L."/>
            <person name="Divol F."/>
            <person name="Doumas P."/>
            <person name="Sallet E."/>
            <person name="Mancinotti D."/>
            <person name="Carrere S."/>
            <person name="Marande W."/>
            <person name="Arribat S."/>
            <person name="Keller J."/>
            <person name="Huneau C."/>
            <person name="Blein T."/>
            <person name="Aime D."/>
            <person name="Laguerre M."/>
            <person name="Taylor J."/>
            <person name="Schubert V."/>
            <person name="Nelson M."/>
            <person name="Geu-Flores F."/>
            <person name="Crespi M."/>
            <person name="Gallardo-Guerrero K."/>
            <person name="Delaux P.-M."/>
            <person name="Salse J."/>
            <person name="Berges H."/>
            <person name="Guyot R."/>
            <person name="Gouzy J."/>
            <person name="Peret B."/>
        </authorList>
    </citation>
    <scope>NUCLEOTIDE SEQUENCE [LARGE SCALE GENOMIC DNA]</scope>
    <source>
        <strain evidence="3">cv. Amiga</strain>
    </source>
</reference>
<evidence type="ECO:0000256" key="1">
    <source>
        <dbReference type="SAM" id="Phobius"/>
    </source>
</evidence>
<comment type="caution">
    <text evidence="2">The sequence shown here is derived from an EMBL/GenBank/DDBJ whole genome shotgun (WGS) entry which is preliminary data.</text>
</comment>
<proteinExistence type="predicted"/>
<protein>
    <submittedName>
        <fullName evidence="2">Uncharacterized protein</fullName>
    </submittedName>
</protein>
<name>A0A6A4PG13_LUPAL</name>
<dbReference type="EMBL" id="WOCE01000014">
    <property type="protein sequence ID" value="KAE9600451.1"/>
    <property type="molecule type" value="Genomic_DNA"/>
</dbReference>
<keyword evidence="1" id="KW-0472">Membrane</keyword>
<evidence type="ECO:0000313" key="3">
    <source>
        <dbReference type="Proteomes" id="UP000447434"/>
    </source>
</evidence>
<keyword evidence="3" id="KW-1185">Reference proteome</keyword>
<feature type="transmembrane region" description="Helical" evidence="1">
    <location>
        <begin position="14"/>
        <end position="33"/>
    </location>
</feature>
<keyword evidence="1" id="KW-0812">Transmembrane</keyword>